<dbReference type="InterPro" id="IPR001789">
    <property type="entry name" value="Sig_transdc_resp-reg_receiver"/>
</dbReference>
<gene>
    <name evidence="4" type="ORF">FHS27_006112</name>
</gene>
<reference evidence="4 5" key="1">
    <citation type="submission" date="2020-08" db="EMBL/GenBank/DDBJ databases">
        <title>Genomic Encyclopedia of Type Strains, Phase III (KMG-III): the genomes of soil and plant-associated and newly described type strains.</title>
        <authorList>
            <person name="Whitman W."/>
        </authorList>
    </citation>
    <scope>NUCLEOTIDE SEQUENCE [LARGE SCALE GENOMIC DNA]</scope>
    <source>
        <strain evidence="4 5">CECT 8075</strain>
    </source>
</reference>
<dbReference type="Pfam" id="PF00072">
    <property type="entry name" value="Response_reg"/>
    <property type="match status" value="1"/>
</dbReference>
<dbReference type="Gene3D" id="3.40.50.2300">
    <property type="match status" value="1"/>
</dbReference>
<dbReference type="AlphaFoldDB" id="A0A7W5H9N0"/>
<sequence>MSDSSIPQLLLVEPETILADLTAFRLELLGYGIETVSEGGQAKDRLRRGRFDLMIVDTKLPEGDGIEWLTELRLETKAEDLPVLMFSLDPSLETVRRAFLAGAQDYLVTPFDPTVLETKVQILLSTSGGLMAV</sequence>
<name>A0A7W5H9N0_9BACT</name>
<organism evidence="4 5">
    <name type="scientific">Aporhodopirellula rubra</name>
    <dbReference type="NCBI Taxonomy" id="980271"/>
    <lineage>
        <taxon>Bacteria</taxon>
        <taxon>Pseudomonadati</taxon>
        <taxon>Planctomycetota</taxon>
        <taxon>Planctomycetia</taxon>
        <taxon>Pirellulales</taxon>
        <taxon>Pirellulaceae</taxon>
        <taxon>Aporhodopirellula</taxon>
    </lineage>
</organism>
<dbReference type="Proteomes" id="UP000536179">
    <property type="component" value="Unassembled WGS sequence"/>
</dbReference>
<evidence type="ECO:0000313" key="5">
    <source>
        <dbReference type="Proteomes" id="UP000536179"/>
    </source>
</evidence>
<evidence type="ECO:0000256" key="1">
    <source>
        <dbReference type="ARBA" id="ARBA00022553"/>
    </source>
</evidence>
<dbReference type="PANTHER" id="PTHR44591">
    <property type="entry name" value="STRESS RESPONSE REGULATOR PROTEIN 1"/>
    <property type="match status" value="1"/>
</dbReference>
<keyword evidence="4" id="KW-0238">DNA-binding</keyword>
<proteinExistence type="predicted"/>
<dbReference type="PROSITE" id="PS50110">
    <property type="entry name" value="RESPONSE_REGULATORY"/>
    <property type="match status" value="1"/>
</dbReference>
<dbReference type="GO" id="GO:0000160">
    <property type="term" value="P:phosphorelay signal transduction system"/>
    <property type="evidence" value="ECO:0007669"/>
    <property type="project" value="InterPro"/>
</dbReference>
<keyword evidence="1 2" id="KW-0597">Phosphoprotein</keyword>
<dbReference type="CDD" id="cd00156">
    <property type="entry name" value="REC"/>
    <property type="match status" value="1"/>
</dbReference>
<keyword evidence="5" id="KW-1185">Reference proteome</keyword>
<protein>
    <submittedName>
        <fullName evidence="4">DNA-binding response OmpR family regulator</fullName>
    </submittedName>
</protein>
<feature type="modified residue" description="4-aspartylphosphate" evidence="2">
    <location>
        <position position="57"/>
    </location>
</feature>
<dbReference type="InterPro" id="IPR050595">
    <property type="entry name" value="Bact_response_regulator"/>
</dbReference>
<evidence type="ECO:0000256" key="2">
    <source>
        <dbReference type="PROSITE-ProRule" id="PRU00169"/>
    </source>
</evidence>
<dbReference type="SUPFAM" id="SSF52172">
    <property type="entry name" value="CheY-like"/>
    <property type="match status" value="1"/>
</dbReference>
<evidence type="ECO:0000259" key="3">
    <source>
        <dbReference type="PROSITE" id="PS50110"/>
    </source>
</evidence>
<dbReference type="GO" id="GO:0003677">
    <property type="term" value="F:DNA binding"/>
    <property type="evidence" value="ECO:0007669"/>
    <property type="project" value="UniProtKB-KW"/>
</dbReference>
<evidence type="ECO:0000313" key="4">
    <source>
        <dbReference type="EMBL" id="MBB3210265.1"/>
    </source>
</evidence>
<dbReference type="PANTHER" id="PTHR44591:SF23">
    <property type="entry name" value="CHEY SUBFAMILY"/>
    <property type="match status" value="1"/>
</dbReference>
<accession>A0A7W5H9N0</accession>
<comment type="caution">
    <text evidence="4">The sequence shown here is derived from an EMBL/GenBank/DDBJ whole genome shotgun (WGS) entry which is preliminary data.</text>
</comment>
<dbReference type="SMART" id="SM00448">
    <property type="entry name" value="REC"/>
    <property type="match status" value="1"/>
</dbReference>
<dbReference type="InterPro" id="IPR011006">
    <property type="entry name" value="CheY-like_superfamily"/>
</dbReference>
<dbReference type="RefSeq" id="WP_184309467.1">
    <property type="nucleotide sequence ID" value="NZ_JACHXU010000034.1"/>
</dbReference>
<dbReference type="EMBL" id="JACHXU010000034">
    <property type="protein sequence ID" value="MBB3210265.1"/>
    <property type="molecule type" value="Genomic_DNA"/>
</dbReference>
<feature type="domain" description="Response regulatory" evidence="3">
    <location>
        <begin position="8"/>
        <end position="124"/>
    </location>
</feature>